<feature type="domain" description="Flagellar hook-length control protein-like C-terminal" evidence="2">
    <location>
        <begin position="461"/>
        <end position="534"/>
    </location>
</feature>
<dbReference type="InterPro" id="IPR052563">
    <property type="entry name" value="FliK"/>
</dbReference>
<comment type="caution">
    <text evidence="3">The sequence shown here is derived from an EMBL/GenBank/DDBJ whole genome shotgun (WGS) entry which is preliminary data.</text>
</comment>
<accession>A0A2M7T952</accession>
<gene>
    <name evidence="3" type="ORF">COY37_04855</name>
</gene>
<evidence type="ECO:0000313" key="4">
    <source>
        <dbReference type="Proteomes" id="UP000230956"/>
    </source>
</evidence>
<dbReference type="Proteomes" id="UP000230956">
    <property type="component" value="Unassembled WGS sequence"/>
</dbReference>
<evidence type="ECO:0000313" key="3">
    <source>
        <dbReference type="EMBL" id="PIZ39430.1"/>
    </source>
</evidence>
<reference evidence="4" key="1">
    <citation type="submission" date="2017-09" db="EMBL/GenBank/DDBJ databases">
        <title>Depth-based differentiation of microbial function through sediment-hosted aquifers and enrichment of novel symbionts in the deep terrestrial subsurface.</title>
        <authorList>
            <person name="Probst A.J."/>
            <person name="Ladd B."/>
            <person name="Jarett J.K."/>
            <person name="Geller-Mcgrath D.E."/>
            <person name="Sieber C.M.K."/>
            <person name="Emerson J.B."/>
            <person name="Anantharaman K."/>
            <person name="Thomas B.C."/>
            <person name="Malmstrom R."/>
            <person name="Stieglmeier M."/>
            <person name="Klingl A."/>
            <person name="Woyke T."/>
            <person name="Ryan C.M."/>
            <person name="Banfield J.F."/>
        </authorList>
    </citation>
    <scope>NUCLEOTIDE SEQUENCE [LARGE SCALE GENOMIC DNA]</scope>
</reference>
<protein>
    <recommendedName>
        <fullName evidence="2">Flagellar hook-length control protein-like C-terminal domain-containing protein</fullName>
    </recommendedName>
</protein>
<dbReference type="Gene3D" id="3.30.750.140">
    <property type="match status" value="1"/>
</dbReference>
<organism evidence="3 4">
    <name type="scientific">Candidatus Aquicultor secundus</name>
    <dbReference type="NCBI Taxonomy" id="1973895"/>
    <lineage>
        <taxon>Bacteria</taxon>
        <taxon>Bacillati</taxon>
        <taxon>Actinomycetota</taxon>
        <taxon>Candidatus Aquicultoria</taxon>
        <taxon>Candidatus Aquicultorales</taxon>
        <taxon>Candidatus Aquicultoraceae</taxon>
        <taxon>Candidatus Aquicultor</taxon>
    </lineage>
</organism>
<proteinExistence type="predicted"/>
<dbReference type="AlphaFoldDB" id="A0A2M7T952"/>
<dbReference type="InterPro" id="IPR038610">
    <property type="entry name" value="FliK-like_C_sf"/>
</dbReference>
<feature type="region of interest" description="Disordered" evidence="1">
    <location>
        <begin position="311"/>
        <end position="330"/>
    </location>
</feature>
<feature type="compositionally biased region" description="Polar residues" evidence="1">
    <location>
        <begin position="389"/>
        <end position="409"/>
    </location>
</feature>
<evidence type="ECO:0000256" key="1">
    <source>
        <dbReference type="SAM" id="MobiDB-lite"/>
    </source>
</evidence>
<feature type="region of interest" description="Disordered" evidence="1">
    <location>
        <begin position="386"/>
        <end position="410"/>
    </location>
</feature>
<dbReference type="PANTHER" id="PTHR37533:SF2">
    <property type="entry name" value="FLAGELLAR HOOK-LENGTH CONTROL PROTEIN"/>
    <property type="match status" value="1"/>
</dbReference>
<dbReference type="CDD" id="cd17470">
    <property type="entry name" value="T3SS_Flik_C"/>
    <property type="match status" value="1"/>
</dbReference>
<dbReference type="Pfam" id="PF02120">
    <property type="entry name" value="Flg_hook"/>
    <property type="match status" value="1"/>
</dbReference>
<dbReference type="InterPro" id="IPR021136">
    <property type="entry name" value="Flagellar_hook_control-like_C"/>
</dbReference>
<dbReference type="EMBL" id="PFNG01000120">
    <property type="protein sequence ID" value="PIZ39430.1"/>
    <property type="molecule type" value="Genomic_DNA"/>
</dbReference>
<name>A0A2M7T952_9ACTN</name>
<sequence length="581" mass="60680">MKGGEHMNIAELPIAGIALAQPDTPAQAGGLTDALGATRFNDVLSDLLGQLSNPTQSIDSTSGSLLQQLLALQGTGANNIQNIAPVLTDGKADSFAQLGQKLLNLVAQLLEGAKADIKTDELVPLLNDIIGSLASDQADQDTGDAKNMLIKLFANVKQSLTDGKLNGKLADLVDDLPETLKLKIRLFEHNGGKQPSSQETAKIQYMLVAKLIGLTEQTLSADEGSQASDTAANTATNITGLLSEKLMAKFHITSVQPAVGMGGSKGGDSAATGAVVSAIDPSLIGIPDNQGTSDITDADTVPILNQKGDEAKAGQINSQTKDTVAQGKYQAPSAVKPADILAEAMSAQQTTDQAATTNKTTLQGHDVAHGTVKVTAVKVAADTEAALADSQSGNQSMTDPGTSSSTPSYTVGADSKSAFANEVSQATATTATGHAATQQAAVNPDNLLKQVVEKFDILMTEGRSEAKIQLKPKYLGELKIHLVMENGAVKAALDAPSHQVKQILESNLSSLKQSLEDQGFNVKGFDVSVGHRQNNHNHGFARFKGASFMGERYQEPIGEIERARPSVTLNGYGQKVVNFLA</sequence>
<evidence type="ECO:0000259" key="2">
    <source>
        <dbReference type="Pfam" id="PF02120"/>
    </source>
</evidence>
<dbReference type="PANTHER" id="PTHR37533">
    <property type="entry name" value="FLAGELLAR HOOK-LENGTH CONTROL PROTEIN"/>
    <property type="match status" value="1"/>
</dbReference>